<keyword evidence="2" id="KW-0732">Signal</keyword>
<evidence type="ECO:0000256" key="2">
    <source>
        <dbReference type="SAM" id="SignalP"/>
    </source>
</evidence>
<dbReference type="PROSITE" id="PS51257">
    <property type="entry name" value="PROKAR_LIPOPROTEIN"/>
    <property type="match status" value="1"/>
</dbReference>
<feature type="chain" id="PRO_5046013170" evidence="2">
    <location>
        <begin position="20"/>
        <end position="139"/>
    </location>
</feature>
<feature type="signal peptide" evidence="2">
    <location>
        <begin position="1"/>
        <end position="19"/>
    </location>
</feature>
<sequence length="139" mass="14486">MKTKLATATLSLALSLAVAACGSPQAEQDGDAERAMTEGPGVDGTAVTPGEAMFEARTLAAHLTSGEMDRGETAVALEDLDRLVNDNIVEFPEAIRPKLTEDITSARSALKAEDMQGLQEAAVSIEKTISAANTNPQTN</sequence>
<protein>
    <submittedName>
        <fullName evidence="3">Uncharacterized protein</fullName>
    </submittedName>
</protein>
<gene>
    <name evidence="3" type="ORF">K3136_05465</name>
</gene>
<evidence type="ECO:0000256" key="1">
    <source>
        <dbReference type="SAM" id="MobiDB-lite"/>
    </source>
</evidence>
<proteinExistence type="predicted"/>
<accession>A0ABX9A8C4</accession>
<dbReference type="EMBL" id="CP081294">
    <property type="protein sequence ID" value="QZD96148.1"/>
    <property type="molecule type" value="Genomic_DNA"/>
</dbReference>
<name>A0ABX9A8C4_9SPHN</name>
<keyword evidence="4" id="KW-1185">Reference proteome</keyword>
<evidence type="ECO:0000313" key="4">
    <source>
        <dbReference type="Proteomes" id="UP000824321"/>
    </source>
</evidence>
<dbReference type="Proteomes" id="UP000824321">
    <property type="component" value="Chromosome"/>
</dbReference>
<organism evidence="3 4">
    <name type="scientific">Qipengyuania gelatinilytica</name>
    <dbReference type="NCBI Taxonomy" id="2867231"/>
    <lineage>
        <taxon>Bacteria</taxon>
        <taxon>Pseudomonadati</taxon>
        <taxon>Pseudomonadota</taxon>
        <taxon>Alphaproteobacteria</taxon>
        <taxon>Sphingomonadales</taxon>
        <taxon>Erythrobacteraceae</taxon>
        <taxon>Qipengyuania</taxon>
    </lineage>
</organism>
<evidence type="ECO:0000313" key="3">
    <source>
        <dbReference type="EMBL" id="QZD96148.1"/>
    </source>
</evidence>
<dbReference type="RefSeq" id="WP_221431872.1">
    <property type="nucleotide sequence ID" value="NZ_CP081294.1"/>
</dbReference>
<feature type="region of interest" description="Disordered" evidence="1">
    <location>
        <begin position="25"/>
        <end position="47"/>
    </location>
</feature>
<reference evidence="3 4" key="1">
    <citation type="submission" date="2021-08" db="EMBL/GenBank/DDBJ databases">
        <title>Comparative Genomics Analysis of the Genus Qipengyuania Reveals Extensive Genetic Diversity and Metabolic Versatility, Including the Description of Fifteen Novel Species.</title>
        <authorList>
            <person name="Liu Y."/>
        </authorList>
    </citation>
    <scope>NUCLEOTIDE SEQUENCE [LARGE SCALE GENOMIC DNA]</scope>
    <source>
        <strain evidence="3 4">1NDH1</strain>
    </source>
</reference>